<dbReference type="OrthoDB" id="289240at2759"/>
<accession>A0A8J8SU86</accession>
<sequence length="216" mass="25122">MGTASGQGEIDPVPLNVEAEYQSLLVTERQQLSQQVTLLHYNLSSMSENLTKHSTTLSRIVPLFIRLEEARNKSHDMDLDKQLSEQNLASMQMLMRNAESLCDVSKNQVLREIAYFQRYLTSIEDNVLKRKDMLETFKRIASQRNTASHWTSDSEVNLKELRRKLMKVTKKQIRDFGIIREEISQGVLRAVKMMGWNYQVMQFEIGPEQVQQQLNK</sequence>
<comment type="caution">
    <text evidence="1">The sequence shown here is derived from an EMBL/GenBank/DDBJ whole genome shotgun (WGS) entry which is preliminary data.</text>
</comment>
<reference evidence="1" key="1">
    <citation type="submission" date="2019-06" db="EMBL/GenBank/DDBJ databases">
        <authorList>
            <person name="Zheng W."/>
        </authorList>
    </citation>
    <scope>NUCLEOTIDE SEQUENCE</scope>
    <source>
        <strain evidence="1">QDHG01</strain>
    </source>
</reference>
<protein>
    <submittedName>
        <fullName evidence="1">Uncharacterized protein</fullName>
    </submittedName>
</protein>
<gene>
    <name evidence="1" type="ORF">FGO68_gene6932</name>
</gene>
<dbReference type="EMBL" id="RRYP01031760">
    <property type="protein sequence ID" value="TNV70909.1"/>
    <property type="molecule type" value="Genomic_DNA"/>
</dbReference>
<dbReference type="Proteomes" id="UP000785679">
    <property type="component" value="Unassembled WGS sequence"/>
</dbReference>
<evidence type="ECO:0000313" key="2">
    <source>
        <dbReference type="Proteomes" id="UP000785679"/>
    </source>
</evidence>
<proteinExistence type="predicted"/>
<keyword evidence="2" id="KW-1185">Reference proteome</keyword>
<evidence type="ECO:0000313" key="1">
    <source>
        <dbReference type="EMBL" id="TNV70909.1"/>
    </source>
</evidence>
<dbReference type="AlphaFoldDB" id="A0A8J8SU86"/>
<organism evidence="1 2">
    <name type="scientific">Halteria grandinella</name>
    <dbReference type="NCBI Taxonomy" id="5974"/>
    <lineage>
        <taxon>Eukaryota</taxon>
        <taxon>Sar</taxon>
        <taxon>Alveolata</taxon>
        <taxon>Ciliophora</taxon>
        <taxon>Intramacronucleata</taxon>
        <taxon>Spirotrichea</taxon>
        <taxon>Stichotrichia</taxon>
        <taxon>Sporadotrichida</taxon>
        <taxon>Halteriidae</taxon>
        <taxon>Halteria</taxon>
    </lineage>
</organism>
<name>A0A8J8SU86_HALGN</name>